<dbReference type="FunFam" id="1.10.10.60:FF:000141">
    <property type="entry name" value="TetR family transcriptional regulator"/>
    <property type="match status" value="1"/>
</dbReference>
<dbReference type="Pfam" id="PF00440">
    <property type="entry name" value="TetR_N"/>
    <property type="match status" value="1"/>
</dbReference>
<feature type="DNA-binding region" description="H-T-H motif" evidence="4">
    <location>
        <begin position="63"/>
        <end position="82"/>
    </location>
</feature>
<dbReference type="Gene3D" id="1.10.10.60">
    <property type="entry name" value="Homeodomain-like"/>
    <property type="match status" value="1"/>
</dbReference>
<keyword evidence="1" id="KW-0805">Transcription regulation</keyword>
<dbReference type="InterPro" id="IPR001647">
    <property type="entry name" value="HTH_TetR"/>
</dbReference>
<dbReference type="AlphaFoldDB" id="A0A562P674"/>
<keyword evidence="2 4" id="KW-0238">DNA-binding</keyword>
<protein>
    <submittedName>
        <fullName evidence="7">TetR family transcriptional regulator</fullName>
    </submittedName>
</protein>
<organism evidence="7 8">
    <name type="scientific">Mesorhizobium tianshanense</name>
    <dbReference type="NCBI Taxonomy" id="39844"/>
    <lineage>
        <taxon>Bacteria</taxon>
        <taxon>Pseudomonadati</taxon>
        <taxon>Pseudomonadota</taxon>
        <taxon>Alphaproteobacteria</taxon>
        <taxon>Hyphomicrobiales</taxon>
        <taxon>Phyllobacteriaceae</taxon>
        <taxon>Mesorhizobium</taxon>
    </lineage>
</organism>
<proteinExistence type="predicted"/>
<evidence type="ECO:0000313" key="8">
    <source>
        <dbReference type="Proteomes" id="UP000317122"/>
    </source>
</evidence>
<dbReference type="GO" id="GO:0003700">
    <property type="term" value="F:DNA-binding transcription factor activity"/>
    <property type="evidence" value="ECO:0007669"/>
    <property type="project" value="TreeGrafter"/>
</dbReference>
<dbReference type="InterPro" id="IPR023772">
    <property type="entry name" value="DNA-bd_HTH_TetR-type_CS"/>
</dbReference>
<dbReference type="GO" id="GO:0000976">
    <property type="term" value="F:transcription cis-regulatory region binding"/>
    <property type="evidence" value="ECO:0007669"/>
    <property type="project" value="TreeGrafter"/>
</dbReference>
<dbReference type="EMBL" id="VLKT01000008">
    <property type="protein sequence ID" value="TWI39952.1"/>
    <property type="molecule type" value="Genomic_DNA"/>
</dbReference>
<evidence type="ECO:0000256" key="5">
    <source>
        <dbReference type="SAM" id="MobiDB-lite"/>
    </source>
</evidence>
<evidence type="ECO:0000259" key="6">
    <source>
        <dbReference type="PROSITE" id="PS50977"/>
    </source>
</evidence>
<dbReference type="PRINTS" id="PR00455">
    <property type="entry name" value="HTHTETR"/>
</dbReference>
<dbReference type="PROSITE" id="PS50977">
    <property type="entry name" value="HTH_TETR_2"/>
    <property type="match status" value="1"/>
</dbReference>
<dbReference type="PROSITE" id="PS01081">
    <property type="entry name" value="HTH_TETR_1"/>
    <property type="match status" value="1"/>
</dbReference>
<comment type="caution">
    <text evidence="7">The sequence shown here is derived from an EMBL/GenBank/DDBJ whole genome shotgun (WGS) entry which is preliminary data.</text>
</comment>
<dbReference type="PANTHER" id="PTHR30055:SF146">
    <property type="entry name" value="HTH-TYPE TRANSCRIPTIONAL DUAL REGULATOR CECR"/>
    <property type="match status" value="1"/>
</dbReference>
<sequence length="253" mass="28175">MTDPDAGPLPDTGPLPDSGKDQCDLLDSLRRGRPAAGQDPVKRSQIIDGARRVFIDKGFEAASMNDITREAGVSKGTIYVYFANKEELFEALIEEERGTIFKNMYDMLDRADDLRETLVKFGKVLSLKITSAKVIQAQRTVIGASDRIPELGARFYERGPKRGHDKVVAFLNAAIERDLLKIDDVDLAAYQFTELCLAGLFRQCIFAYRTKAPSHDEIDHIVRSGVGMFLKAYGTERLATEESHQMIALEAKS</sequence>
<dbReference type="Proteomes" id="UP000317122">
    <property type="component" value="Unassembled WGS sequence"/>
</dbReference>
<reference evidence="7 8" key="1">
    <citation type="journal article" date="2015" name="Stand. Genomic Sci.">
        <title>Genomic Encyclopedia of Bacterial and Archaeal Type Strains, Phase III: the genomes of soil and plant-associated and newly described type strains.</title>
        <authorList>
            <person name="Whitman W.B."/>
            <person name="Woyke T."/>
            <person name="Klenk H.P."/>
            <person name="Zhou Y."/>
            <person name="Lilburn T.G."/>
            <person name="Beck B.J."/>
            <person name="De Vos P."/>
            <person name="Vandamme P."/>
            <person name="Eisen J.A."/>
            <person name="Garrity G."/>
            <person name="Hugenholtz P."/>
            <person name="Kyrpides N.C."/>
        </authorList>
    </citation>
    <scope>NUCLEOTIDE SEQUENCE [LARGE SCALE GENOMIC DNA]</scope>
    <source>
        <strain evidence="7 8">CGMCC 1.2546</strain>
    </source>
</reference>
<name>A0A562P674_9HYPH</name>
<dbReference type="Gene3D" id="1.10.357.10">
    <property type="entry name" value="Tetracycline Repressor, domain 2"/>
    <property type="match status" value="1"/>
</dbReference>
<dbReference type="RefSeq" id="WP_407660318.1">
    <property type="nucleotide sequence ID" value="NZ_BSPF01000115.1"/>
</dbReference>
<accession>A0A562P674</accession>
<feature type="domain" description="HTH tetR-type" evidence="6">
    <location>
        <begin position="40"/>
        <end position="100"/>
    </location>
</feature>
<keyword evidence="8" id="KW-1185">Reference proteome</keyword>
<evidence type="ECO:0000256" key="1">
    <source>
        <dbReference type="ARBA" id="ARBA00023015"/>
    </source>
</evidence>
<dbReference type="InterPro" id="IPR050109">
    <property type="entry name" value="HTH-type_TetR-like_transc_reg"/>
</dbReference>
<dbReference type="SUPFAM" id="SSF46689">
    <property type="entry name" value="Homeodomain-like"/>
    <property type="match status" value="1"/>
</dbReference>
<evidence type="ECO:0000256" key="3">
    <source>
        <dbReference type="ARBA" id="ARBA00023163"/>
    </source>
</evidence>
<dbReference type="InterPro" id="IPR009057">
    <property type="entry name" value="Homeodomain-like_sf"/>
</dbReference>
<evidence type="ECO:0000313" key="7">
    <source>
        <dbReference type="EMBL" id="TWI39952.1"/>
    </source>
</evidence>
<dbReference type="Pfam" id="PF14246">
    <property type="entry name" value="TetR_C_7"/>
    <property type="match status" value="1"/>
</dbReference>
<gene>
    <name evidence="7" type="ORF">IQ26_01556</name>
</gene>
<evidence type="ECO:0000256" key="4">
    <source>
        <dbReference type="PROSITE-ProRule" id="PRU00335"/>
    </source>
</evidence>
<dbReference type="PANTHER" id="PTHR30055">
    <property type="entry name" value="HTH-TYPE TRANSCRIPTIONAL REGULATOR RUTR"/>
    <property type="match status" value="1"/>
</dbReference>
<keyword evidence="3" id="KW-0804">Transcription</keyword>
<dbReference type="InterPro" id="IPR039536">
    <property type="entry name" value="TetR_C_Proteobacteria"/>
</dbReference>
<evidence type="ECO:0000256" key="2">
    <source>
        <dbReference type="ARBA" id="ARBA00023125"/>
    </source>
</evidence>
<feature type="region of interest" description="Disordered" evidence="5">
    <location>
        <begin position="1"/>
        <end position="22"/>
    </location>
</feature>